<evidence type="ECO:0000259" key="1">
    <source>
        <dbReference type="SMART" id="SM00871"/>
    </source>
</evidence>
<dbReference type="AlphaFoldDB" id="A0A4Y8ACU6"/>
<reference evidence="3 4" key="1">
    <citation type="journal article" date="2016" name="Int. J. Syst. Evol. Microbiol.">
        <title>Proposal of Mucilaginibacter phyllosphaerae sp. nov. isolated from the phyllosphere of Galium album.</title>
        <authorList>
            <person name="Aydogan E.L."/>
            <person name="Busse H.J."/>
            <person name="Moser G."/>
            <person name="Muller C."/>
            <person name="Kampfer P."/>
            <person name="Glaeser S.P."/>
        </authorList>
    </citation>
    <scope>NUCLEOTIDE SEQUENCE [LARGE SCALE GENOMIC DNA]</scope>
    <source>
        <strain evidence="3 4">PP-F2FG21</strain>
    </source>
</reference>
<dbReference type="RefSeq" id="WP_134336051.1">
    <property type="nucleotide sequence ID" value="NZ_BMCZ01000003.1"/>
</dbReference>
<reference evidence="2 5" key="3">
    <citation type="submission" date="2020-08" db="EMBL/GenBank/DDBJ databases">
        <title>Genomic Encyclopedia of Type Strains, Phase IV (KMG-IV): sequencing the most valuable type-strain genomes for metagenomic binning, comparative biology and taxonomic classification.</title>
        <authorList>
            <person name="Goeker M."/>
        </authorList>
    </citation>
    <scope>NUCLEOTIDE SEQUENCE [LARGE SCALE GENOMIC DNA]</scope>
    <source>
        <strain evidence="2 5">DSM 100995</strain>
    </source>
</reference>
<dbReference type="Proteomes" id="UP000297248">
    <property type="component" value="Unassembled WGS sequence"/>
</dbReference>
<dbReference type="PANTHER" id="PTHR40055:SF1">
    <property type="entry name" value="TRANSCRIPTIONAL REGULATOR YGIV-RELATED"/>
    <property type="match status" value="1"/>
</dbReference>
<dbReference type="Pfam" id="PF06445">
    <property type="entry name" value="GyrI-like"/>
    <property type="match status" value="1"/>
</dbReference>
<dbReference type="InterPro" id="IPR011256">
    <property type="entry name" value="Reg_factor_effector_dom_sf"/>
</dbReference>
<dbReference type="InterPro" id="IPR010499">
    <property type="entry name" value="AraC_E-bd"/>
</dbReference>
<organism evidence="3 4">
    <name type="scientific">Mucilaginibacter phyllosphaerae</name>
    <dbReference type="NCBI Taxonomy" id="1812349"/>
    <lineage>
        <taxon>Bacteria</taxon>
        <taxon>Pseudomonadati</taxon>
        <taxon>Bacteroidota</taxon>
        <taxon>Sphingobacteriia</taxon>
        <taxon>Sphingobacteriales</taxon>
        <taxon>Sphingobacteriaceae</taxon>
        <taxon>Mucilaginibacter</taxon>
    </lineage>
</organism>
<accession>A0A4Y8ACU6</accession>
<dbReference type="Proteomes" id="UP000583101">
    <property type="component" value="Unassembled WGS sequence"/>
</dbReference>
<dbReference type="InterPro" id="IPR029442">
    <property type="entry name" value="GyrI-like"/>
</dbReference>
<evidence type="ECO:0000313" key="4">
    <source>
        <dbReference type="Proteomes" id="UP000297248"/>
    </source>
</evidence>
<feature type="domain" description="AraC effector-binding" evidence="1">
    <location>
        <begin position="1"/>
        <end position="158"/>
    </location>
</feature>
<dbReference type="SUPFAM" id="SSF55136">
    <property type="entry name" value="Probable bacterial effector-binding domain"/>
    <property type="match status" value="1"/>
</dbReference>
<gene>
    <name evidence="3" type="ORF">E2R65_08400</name>
    <name evidence="2" type="ORF">GGR35_002663</name>
</gene>
<proteinExistence type="predicted"/>
<keyword evidence="5" id="KW-1185">Reference proteome</keyword>
<dbReference type="InterPro" id="IPR050908">
    <property type="entry name" value="SmbC-like"/>
</dbReference>
<evidence type="ECO:0000313" key="2">
    <source>
        <dbReference type="EMBL" id="MBB3970047.1"/>
    </source>
</evidence>
<dbReference type="EMBL" id="SNQG01000003">
    <property type="protein sequence ID" value="TEW66440.1"/>
    <property type="molecule type" value="Genomic_DNA"/>
</dbReference>
<dbReference type="OrthoDB" id="8560232at2"/>
<reference evidence="3" key="2">
    <citation type="submission" date="2019-03" db="EMBL/GenBank/DDBJ databases">
        <authorList>
            <person name="Yan Y.-Q."/>
            <person name="Du Z.-J."/>
        </authorList>
    </citation>
    <scope>NUCLEOTIDE SEQUENCE</scope>
    <source>
        <strain evidence="3">PP-F2FG21</strain>
    </source>
</reference>
<sequence length="162" mass="18366">MEPRIASLPHKKLIGQQVSMSLTANKTHSLFSGFMPRRHEVGHKLNTTVICMQVFEPGFDFRNFTPATVHQKWAAVEVAEFDDVPAGMETFELAAGLYAVFAYKGTAATFGPTYNYIFNTWLPSSVYELDNRPHFEVLGDKYKNNDPESEEDIYVPVRLKSI</sequence>
<comment type="caution">
    <text evidence="3">The sequence shown here is derived from an EMBL/GenBank/DDBJ whole genome shotgun (WGS) entry which is preliminary data.</text>
</comment>
<evidence type="ECO:0000313" key="5">
    <source>
        <dbReference type="Proteomes" id="UP000583101"/>
    </source>
</evidence>
<dbReference type="SMART" id="SM00871">
    <property type="entry name" value="AraC_E_bind"/>
    <property type="match status" value="1"/>
</dbReference>
<evidence type="ECO:0000313" key="3">
    <source>
        <dbReference type="EMBL" id="TEW66440.1"/>
    </source>
</evidence>
<protein>
    <submittedName>
        <fullName evidence="3">AraC family transcriptional regulator</fullName>
    </submittedName>
</protein>
<dbReference type="Gene3D" id="3.20.80.10">
    <property type="entry name" value="Regulatory factor, effector binding domain"/>
    <property type="match status" value="1"/>
</dbReference>
<dbReference type="PANTHER" id="PTHR40055">
    <property type="entry name" value="TRANSCRIPTIONAL REGULATOR YGIV-RELATED"/>
    <property type="match status" value="1"/>
</dbReference>
<dbReference type="EMBL" id="JACIEG010000005">
    <property type="protein sequence ID" value="MBB3970047.1"/>
    <property type="molecule type" value="Genomic_DNA"/>
</dbReference>
<name>A0A4Y8ACU6_9SPHI</name>